<dbReference type="EMBL" id="JARK01001337">
    <property type="protein sequence ID" value="EYC34312.1"/>
    <property type="molecule type" value="Genomic_DNA"/>
</dbReference>
<evidence type="ECO:0000313" key="2">
    <source>
        <dbReference type="Proteomes" id="UP000024635"/>
    </source>
</evidence>
<sequence>MKVDAGAQFDRQLAAQESTFSSPSSCVLASQSPEKVVLCPMKAMTHAPALPAHTLALSNFDLAYNANPRLLIWASNLR</sequence>
<protein>
    <submittedName>
        <fullName evidence="1">Uncharacterized protein</fullName>
    </submittedName>
</protein>
<comment type="caution">
    <text evidence="1">The sequence shown here is derived from an EMBL/GenBank/DDBJ whole genome shotgun (WGS) entry which is preliminary data.</text>
</comment>
<dbReference type="Proteomes" id="UP000024635">
    <property type="component" value="Unassembled WGS sequence"/>
</dbReference>
<gene>
    <name evidence="1" type="primary">Acey_s0001.g352</name>
    <name evidence="1" type="ORF">Y032_0001g352</name>
</gene>
<dbReference type="AlphaFoldDB" id="A0A016W4T2"/>
<proteinExistence type="predicted"/>
<accession>A0A016W4T2</accession>
<keyword evidence="2" id="KW-1185">Reference proteome</keyword>
<organism evidence="1 2">
    <name type="scientific">Ancylostoma ceylanicum</name>
    <dbReference type="NCBI Taxonomy" id="53326"/>
    <lineage>
        <taxon>Eukaryota</taxon>
        <taxon>Metazoa</taxon>
        <taxon>Ecdysozoa</taxon>
        <taxon>Nematoda</taxon>
        <taxon>Chromadorea</taxon>
        <taxon>Rhabditida</taxon>
        <taxon>Rhabditina</taxon>
        <taxon>Rhabditomorpha</taxon>
        <taxon>Strongyloidea</taxon>
        <taxon>Ancylostomatidae</taxon>
        <taxon>Ancylostomatinae</taxon>
        <taxon>Ancylostoma</taxon>
    </lineage>
</organism>
<evidence type="ECO:0000313" key="1">
    <source>
        <dbReference type="EMBL" id="EYC34312.1"/>
    </source>
</evidence>
<name>A0A016W4T2_9BILA</name>
<reference evidence="2" key="1">
    <citation type="journal article" date="2015" name="Nat. Genet.">
        <title>The genome and transcriptome of the zoonotic hookworm Ancylostoma ceylanicum identify infection-specific gene families.</title>
        <authorList>
            <person name="Schwarz E.M."/>
            <person name="Hu Y."/>
            <person name="Antoshechkin I."/>
            <person name="Miller M.M."/>
            <person name="Sternberg P.W."/>
            <person name="Aroian R.V."/>
        </authorList>
    </citation>
    <scope>NUCLEOTIDE SEQUENCE</scope>
    <source>
        <strain evidence="2">HY135</strain>
    </source>
</reference>